<protein>
    <submittedName>
        <fullName evidence="3">Autotransporter outer membrane beta-barrel domain-containing protein</fullName>
    </submittedName>
</protein>
<dbReference type="InterPro" id="IPR006315">
    <property type="entry name" value="OM_autotransptr_brl_dom"/>
</dbReference>
<comment type="caution">
    <text evidence="3">The sequence shown here is derived from an EMBL/GenBank/DDBJ whole genome shotgun (WGS) entry which is preliminary data.</text>
</comment>
<dbReference type="InterPro" id="IPR011050">
    <property type="entry name" value="Pectin_lyase_fold/virulence"/>
</dbReference>
<evidence type="ECO:0000256" key="1">
    <source>
        <dbReference type="ARBA" id="ARBA00022729"/>
    </source>
</evidence>
<dbReference type="PROSITE" id="PS51208">
    <property type="entry name" value="AUTOTRANSPORTER"/>
    <property type="match status" value="1"/>
</dbReference>
<dbReference type="SUPFAM" id="SSF51126">
    <property type="entry name" value="Pectin lyase-like"/>
    <property type="match status" value="1"/>
</dbReference>
<dbReference type="SUPFAM" id="SSF103515">
    <property type="entry name" value="Autotransporter"/>
    <property type="match status" value="1"/>
</dbReference>
<reference evidence="3 4" key="1">
    <citation type="journal article" date="2021" name="Sci. Rep.">
        <title>The distribution of antibiotic resistance genes in chicken gut microbiota commensals.</title>
        <authorList>
            <person name="Juricova H."/>
            <person name="Matiasovicova J."/>
            <person name="Kubasova T."/>
            <person name="Cejkova D."/>
            <person name="Rychlik I."/>
        </authorList>
    </citation>
    <scope>NUCLEOTIDE SEQUENCE [LARGE SCALE GENOMIC DNA]</scope>
    <source>
        <strain evidence="3 4">An562</strain>
    </source>
</reference>
<dbReference type="Pfam" id="PF03212">
    <property type="entry name" value="Pertactin"/>
    <property type="match status" value="1"/>
</dbReference>
<feature type="domain" description="Autotransporter" evidence="2">
    <location>
        <begin position="1033"/>
        <end position="1314"/>
    </location>
</feature>
<dbReference type="InterPro" id="IPR050909">
    <property type="entry name" value="Bact_Autotransporter_VF"/>
</dbReference>
<accession>A0ABS2GUB7</accession>
<dbReference type="InterPro" id="IPR013425">
    <property type="entry name" value="Autotrns_rpt"/>
</dbReference>
<dbReference type="NCBIfam" id="TIGR01414">
    <property type="entry name" value="autotrans_barl"/>
    <property type="match status" value="1"/>
</dbReference>
<dbReference type="PANTHER" id="PTHR12338:SF5">
    <property type="entry name" value="ANTIGEN 43-RELATED"/>
    <property type="match status" value="1"/>
</dbReference>
<keyword evidence="4" id="KW-1185">Reference proteome</keyword>
<dbReference type="Pfam" id="PF03797">
    <property type="entry name" value="Autotransporter"/>
    <property type="match status" value="1"/>
</dbReference>
<dbReference type="Proteomes" id="UP000777002">
    <property type="component" value="Unassembled WGS sequence"/>
</dbReference>
<dbReference type="InterPro" id="IPR036709">
    <property type="entry name" value="Autotransporte_beta_dom_sf"/>
</dbReference>
<dbReference type="InterPro" id="IPR012332">
    <property type="entry name" value="Autotransporter_pectin_lyase_C"/>
</dbReference>
<evidence type="ECO:0000259" key="2">
    <source>
        <dbReference type="PROSITE" id="PS51208"/>
    </source>
</evidence>
<sequence length="1314" mass="140234">MDPTKYLNIDKVGNVQLGGSVLDYDDSPHKQVIIQADHILGENDRIHLVTRNEEGGFDENSHHTKNYDLFNSVTGQKAAVATWGYNIAKEQIKENGETQGDVYVGYSLNQLELLGHEKVDHALEINLTQATDNTLSANIIGNGIIEIHGDKEKDTVRFSDSRNDFNGLVDVDSNLTLEALSGALGQGGVALLLGENSTYKMVNQGTQKLNGLVLSHGSRIELNAGSELELALNTTYLRSDQSVVKNATIGDGHLQGAGTLTLTEGTLLFSEASKLFDDFTGTLKVKLGAEMQFAGTGGFLLQNLHDDGTATLLTNSTLGNLESFTGLISLGDKVALTLNNTTDLNSTPNYRQSIQGTVGNSVVFDDFDVNNTDQSVEIDKPFKFENIDSFKFKSITGTFGLSDKQDLTLADSTIVRRVDSLDKVSMDSDSSIFYEIKTGQDQYNLEEIKGLGTLGLLFNGENQKLNIEKVTSEFKGTLRFDNATFEIGSNHKENANSDLASQNGLYVGQSSTLVMDGSQTMGGDLTLAGGSSIDFSQGRGNFVTEGVSANAIDMNKHSVEVVDAQDTKIKVTVDSDVKVDQAYTGGTLMEAVRVDDEIDLNLVLIDNIGSDANEAKAAMQLDNVSGHSATAVVDYKDIADITTGVSLQASGDEIGLAYNTVTQVAIYDGVEAVFETTNAVNGDVISADIVNKGKEGGSVRFTGDNKVILSGNNSYTGTTTLDGNVTLVANAGTLGQSENVIVGTTDGAATLLVNGSQNIGGLSLQDNGAMAIDADAVMTITDSDNSNIFGELSGNGTINLVNSQLTYHGALTRESELLEVNFITDKTSRFIKTGANVIDFAQNLSDFNLSLNQGGVILDNGDSLNNLAVQKGTTVDVNGKVNIAKLSGSGATFNMSVAFGEGSQEELVDGKAGLHIDQASGEHFVQVTSKDLNKGAEEKIKVIEVGKGDASFALANGLTAITSGGYDYELVANAAEGGSGTDYFLDSVSGPEQIRNTTVTAGSYIGIAYAAQLFDLSLHDRVGNRDWINPMTGEKQTTSLWMHHTMSHERYRDSTAQLRMRTTSNTTMLGGDLVQFTTGDSGLAYAGLMGGYGTMDTKSRSKVTHLHSKAETDAWGVGAYAGWKANSDGQTGPYVDGWVMFTHANSDVTGVDQNTEDVKGQGLSASLEAGWGFKVGSVATKNGKVANFTVEPHASVTWFGMQYDEIHNDAQDVKFEGENNVRTRLGARAILSQEGNNNFNAFVEANWVHNTQEYGATISGLTVDQAGSRNQGEGRIGVDWRVTDSLSVWGRVGASFGNDNYNEREGSIGVRYQF</sequence>
<gene>
    <name evidence="3" type="ORF">H5985_03375</name>
</gene>
<evidence type="ECO:0000313" key="3">
    <source>
        <dbReference type="EMBL" id="MBM6928312.1"/>
    </source>
</evidence>
<dbReference type="NCBIfam" id="TIGR02601">
    <property type="entry name" value="autotrns_rpt"/>
    <property type="match status" value="1"/>
</dbReference>
<keyword evidence="1" id="KW-0732">Signal</keyword>
<evidence type="ECO:0000313" key="4">
    <source>
        <dbReference type="Proteomes" id="UP000777002"/>
    </source>
</evidence>
<dbReference type="Gene3D" id="2.160.20.20">
    <property type="match status" value="1"/>
</dbReference>
<name>A0ABS2GUB7_9BURK</name>
<dbReference type="SMART" id="SM00869">
    <property type="entry name" value="Autotransporter"/>
    <property type="match status" value="1"/>
</dbReference>
<dbReference type="RefSeq" id="WP_205049910.1">
    <property type="nucleotide sequence ID" value="NZ_JACJKX010000004.1"/>
</dbReference>
<dbReference type="InterPro" id="IPR004899">
    <property type="entry name" value="Pertactin_central"/>
</dbReference>
<dbReference type="Gene3D" id="2.40.128.130">
    <property type="entry name" value="Autotransporter beta-domain"/>
    <property type="match status" value="1"/>
</dbReference>
<dbReference type="EMBL" id="JACJKX010000004">
    <property type="protein sequence ID" value="MBM6928312.1"/>
    <property type="molecule type" value="Genomic_DNA"/>
</dbReference>
<organism evidence="3 4">
    <name type="scientific">Parasutterella secunda</name>
    <dbReference type="NCBI Taxonomy" id="626947"/>
    <lineage>
        <taxon>Bacteria</taxon>
        <taxon>Pseudomonadati</taxon>
        <taxon>Pseudomonadota</taxon>
        <taxon>Betaproteobacteria</taxon>
        <taxon>Burkholderiales</taxon>
        <taxon>Sutterellaceae</taxon>
        <taxon>Parasutterella</taxon>
    </lineage>
</organism>
<proteinExistence type="predicted"/>
<dbReference type="PANTHER" id="PTHR12338">
    <property type="entry name" value="AUTOTRANSPORTER"/>
    <property type="match status" value="1"/>
</dbReference>
<dbReference type="InterPro" id="IPR005546">
    <property type="entry name" value="Autotransporte_beta"/>
</dbReference>